<organism evidence="1 2">
    <name type="scientific">Octopus vulgaris</name>
    <name type="common">Common octopus</name>
    <dbReference type="NCBI Taxonomy" id="6645"/>
    <lineage>
        <taxon>Eukaryota</taxon>
        <taxon>Metazoa</taxon>
        <taxon>Spiralia</taxon>
        <taxon>Lophotrochozoa</taxon>
        <taxon>Mollusca</taxon>
        <taxon>Cephalopoda</taxon>
        <taxon>Coleoidea</taxon>
        <taxon>Octopodiformes</taxon>
        <taxon>Octopoda</taxon>
        <taxon>Incirrata</taxon>
        <taxon>Octopodidae</taxon>
        <taxon>Octopus</taxon>
    </lineage>
</organism>
<dbReference type="AlphaFoldDB" id="A0AA36F677"/>
<gene>
    <name evidence="1" type="ORF">OCTVUL_1B002051</name>
</gene>
<keyword evidence="2" id="KW-1185">Reference proteome</keyword>
<dbReference type="Proteomes" id="UP001162480">
    <property type="component" value="Chromosome 7"/>
</dbReference>
<dbReference type="EMBL" id="OX597820">
    <property type="protein sequence ID" value="CAI9725869.1"/>
    <property type="molecule type" value="Genomic_DNA"/>
</dbReference>
<reference evidence="1" key="1">
    <citation type="submission" date="2023-08" db="EMBL/GenBank/DDBJ databases">
        <authorList>
            <person name="Alioto T."/>
            <person name="Alioto T."/>
            <person name="Gomez Garrido J."/>
        </authorList>
    </citation>
    <scope>NUCLEOTIDE SEQUENCE</scope>
</reference>
<protein>
    <submittedName>
        <fullName evidence="1">Uncharacterized protein</fullName>
    </submittedName>
</protein>
<accession>A0AA36F677</accession>
<evidence type="ECO:0000313" key="1">
    <source>
        <dbReference type="EMBL" id="CAI9725869.1"/>
    </source>
</evidence>
<sequence length="139" mass="16224">MESFTPNTDILASECITSIKAMILKHQMRWCVYIVRMMDERTPKQLFYVELAAGKRYRCKAKNSFKDSVKSTIKSLGMDPEDIRIAASDQTEVRTKVWKGVKAFEEARITHARLRRVLKKNVMTEEETRPYPKLHASRL</sequence>
<name>A0AA36F677_OCTVU</name>
<proteinExistence type="predicted"/>
<evidence type="ECO:0000313" key="2">
    <source>
        <dbReference type="Proteomes" id="UP001162480"/>
    </source>
</evidence>